<keyword evidence="7" id="KW-1185">Reference proteome</keyword>
<evidence type="ECO:0000259" key="3">
    <source>
        <dbReference type="Pfam" id="PF10350"/>
    </source>
</evidence>
<dbReference type="EMBL" id="BAABME010006717">
    <property type="protein sequence ID" value="GAA0169120.1"/>
    <property type="molecule type" value="Genomic_DNA"/>
</dbReference>
<evidence type="ECO:0000256" key="2">
    <source>
        <dbReference type="ARBA" id="ARBA00022694"/>
    </source>
</evidence>
<evidence type="ECO:0000313" key="7">
    <source>
        <dbReference type="Proteomes" id="UP001454036"/>
    </source>
</evidence>
<dbReference type="GO" id="GO:0005829">
    <property type="term" value="C:cytosol"/>
    <property type="evidence" value="ECO:0007669"/>
    <property type="project" value="TreeGrafter"/>
</dbReference>
<dbReference type="Pfam" id="PF25150">
    <property type="entry name" value="TPR_Trm732"/>
    <property type="match status" value="1"/>
</dbReference>
<reference evidence="6 7" key="1">
    <citation type="submission" date="2024-01" db="EMBL/GenBank/DDBJ databases">
        <title>The complete chloroplast genome sequence of Lithospermum erythrorhizon: insights into the phylogenetic relationship among Boraginaceae species and the maternal lineages of purple gromwells.</title>
        <authorList>
            <person name="Okada T."/>
            <person name="Watanabe K."/>
        </authorList>
    </citation>
    <scope>NUCLEOTIDE SEQUENCE [LARGE SCALE GENOMIC DNA]</scope>
</reference>
<dbReference type="PANTHER" id="PTHR14387">
    <property type="entry name" value="THADA/DEATH RECEPTOR INTERACTING PROTEIN"/>
    <property type="match status" value="1"/>
</dbReference>
<organism evidence="6 7">
    <name type="scientific">Lithospermum erythrorhizon</name>
    <name type="common">Purple gromwell</name>
    <name type="synonym">Lithospermum officinale var. erythrorhizon</name>
    <dbReference type="NCBI Taxonomy" id="34254"/>
    <lineage>
        <taxon>Eukaryota</taxon>
        <taxon>Viridiplantae</taxon>
        <taxon>Streptophyta</taxon>
        <taxon>Embryophyta</taxon>
        <taxon>Tracheophyta</taxon>
        <taxon>Spermatophyta</taxon>
        <taxon>Magnoliopsida</taxon>
        <taxon>eudicotyledons</taxon>
        <taxon>Gunneridae</taxon>
        <taxon>Pentapetalae</taxon>
        <taxon>asterids</taxon>
        <taxon>lamiids</taxon>
        <taxon>Boraginales</taxon>
        <taxon>Boraginaceae</taxon>
        <taxon>Boraginoideae</taxon>
        <taxon>Lithospermeae</taxon>
        <taxon>Lithospermum</taxon>
    </lineage>
</organism>
<name>A0AAV3QYK7_LITER</name>
<keyword evidence="2" id="KW-0819">tRNA processing</keyword>
<feature type="domain" description="DUF2428" evidence="3">
    <location>
        <begin position="1026"/>
        <end position="1351"/>
    </location>
</feature>
<evidence type="ECO:0000259" key="5">
    <source>
        <dbReference type="Pfam" id="PF25151"/>
    </source>
</evidence>
<proteinExistence type="inferred from homology"/>
<evidence type="ECO:0000259" key="4">
    <source>
        <dbReference type="Pfam" id="PF25150"/>
    </source>
</evidence>
<dbReference type="InterPro" id="IPR056843">
    <property type="entry name" value="THADA-like_TPR"/>
</dbReference>
<dbReference type="Proteomes" id="UP001454036">
    <property type="component" value="Unassembled WGS sequence"/>
</dbReference>
<comment type="caution">
    <text evidence="6">The sequence shown here is derived from an EMBL/GenBank/DDBJ whole genome shotgun (WGS) entry which is preliminary data.</text>
</comment>
<dbReference type="InterPro" id="IPR019442">
    <property type="entry name" value="THADA/TRM732_DUF2428"/>
</dbReference>
<gene>
    <name evidence="6" type="ORF">LIER_23670</name>
</gene>
<dbReference type="PANTHER" id="PTHR14387:SF0">
    <property type="entry name" value="DUF2428 DOMAIN-CONTAINING PROTEIN"/>
    <property type="match status" value="1"/>
</dbReference>
<comment type="similarity">
    <text evidence="1">Belongs to the THADA family.</text>
</comment>
<evidence type="ECO:0000313" key="6">
    <source>
        <dbReference type="EMBL" id="GAA0169120.1"/>
    </source>
</evidence>
<dbReference type="GO" id="GO:0030488">
    <property type="term" value="P:tRNA methylation"/>
    <property type="evidence" value="ECO:0007669"/>
    <property type="project" value="TreeGrafter"/>
</dbReference>
<accession>A0AAV3QYK7</accession>
<dbReference type="InterPro" id="IPR016024">
    <property type="entry name" value="ARM-type_fold"/>
</dbReference>
<sequence length="2196" mass="246467">MSKWRAIQHRHRYTYNAVRFPPHFFEAFHQTPSVRFYTELKRLISLNSTYAQLTHAKNIASAFTDMLSDPNGDVESILYASKLYMEILFLENSMPLYRTLVSVFSKAKNYQDLIVKCFRELCEEYGGENGKGSRFSVCRVALLIMGTPKLGYMSEVVKECAVLVGLDVVSGLKSVLLEVGESSRPSPLVMEQCQEALSSTYYLLQRYPEKFRVSVGGCADILEPILTTILSILNSEGFSRDCLVAAGVSLCAALQGCLSPEELGLFIMEGVFNHTPVLIGDISLNVLLGRIPFKGKVIGEIHRFSTLSRLCLIRGILTSVSREVLNSVFVILNGCSGGDIASSGDGTRSVKTILYDGILPELCYYCENPIDSHFNFHALTVMQMCLQQIKTSIQCNVGKNTEDYDLFSESMGARTLRIMWNNLEDPLSQTVKQVYLIFDLFLDIQGSLHLADGSEKNRSFLRGIASDLLRLGPRCKGRYIPLALLTKRLGAKTLLGMKPDLLFETTEGYIDDDVCSAATNFLKCFLECLRDEYWNSDGVENGYTKYRGQCLPPFVDGLSSGVPKLRTNLNTYALPVLLALDEDSIFFLLASLGVQLAEGESEIVYPDFRSIDECAGAEHKVAVLVSLLKVARGLALIEGDLDWYENLPPFSEKLPMNAENNDIYALVSIKGIKVKIPVRWLLLALTHTDDALRIDAAETLFLNPKSASLPSSLELRLMRDAVPLNMRCSSTAFQMKWSSLFRKFFSRVRTALEKQFKLGNWQPLESKNHTSVLSSDEIIGERASDVFNFMRWLSCFLFLSCYPSAPYERKIMAMELILIMLSVWSMMNPLQGNDNLVSANTSLYPYGSWFTLPESALLLVGSIVDSWDRLRESSFRILLHFPTPLPGIHSPDMVEQAIIWAKRLVCSPRVRESDAGALTLRLIFRKYVVDLGWIVRPSSNSVSSHLQPELSNGNLHNTTQGSPVMEYIRSLIDWLLLSIEEGEKDLSEACKDSFVHGILLTLRYTFEELDWSSDVLSNAFEMKLALGKLLELVMRITSLALGVVSADAWHLPDDMEDDNDDFTLEVVVETGAAPLIQEDEGNTTKYVRDVRPSEQIVMVGCWLAMKEVSLLLGTIIRKVPLPTSDASDLRMQDIEKDCGSRVTSGAILDLNQLQIIGNHFLEVILKMKHMGAIDKTRAGFTALCNRLLSSDDSRLCKLTESWMEQLMERMVAKGQTVDDVLRRSAGIPAAFSAFFLSEPEGTPKRLLPRALRWLIDIAKKPLADQESENSPGAGICNSSTNLNEVHQLEPILSNDNENISKIRDEGVVPTVHAFNVLRATFNDTNLATDTSGFSADAMIIAIRSFSSSYWEVRNGACQAYTALVRRMIGFLNVQKRESVRRALTGLEFFHRYPLLHTFLLSELRIATEMLTNGSSEHLGANLKNVVHPSLCPMLILLSRLKPSAIASNAGDSLDPALFMPFIRSCSIQSNYKIRVLASRALTGLVSNEKLPLLLLNIVSEIPSEEYMGSDLPSSLNLNRCSYNSVHGMLLQLNALLDTNCRNLTDSSKKDAILGDLTDVLVSRSWIGRPHKCFCPTLSTCLLQVLDNMLSISKSCELRKSAGPIRKILLELTSECLDTGRLLGPSYYDPTLTELRRQAVISFFNCVRRSPKEVTEEDVTWTTDLSKASDMDVSSSKFKEKLLGCMSDASYEVRVAALKWLFSFLKETKPIGDNSGPKCEVGKVLCANIDLHSVLAKLLSDEKNNKCTYYILKIMYSWNVLCFQLDGQHTSDTLCVENMNHDSVFQFWDKLVYLYKMTRHAKTRQALICCLGVCVKRISGIFLSSICLDKTSNQSTEYTHSDPEAMASFYDRINYFVDLIKEHSNAAEPVNMRRAAAESIAASGLLDQAQALGFVVSNVCMPHQNQYSRFSEKEAINMYAHRVLDLWLMSIKLLEDEDEELRRQLALDMQRLAVLKDHKIGSSTGVVPSQVEKVIEMCVAHLSSIFGHWVDYIDFLCHWVLSAANSANYDASVGDLVRRVFDKEIDNHHEEKLLICQICCYHLEKLPLTKSSTVGFCDRGQIRNFLSSWRERFCQQLMTFVNDHVGEQLEGMDWIGGVGNHKDAFLPIYANLLAIYALSNCLRHDQETEDSDYSLSELTELGQLIRPFTRNPQIGNLYKLIVKSHENVFGSVAHHLAANSSEYFGVWEEFDPYFLLR</sequence>
<protein>
    <submittedName>
        <fullName evidence="6">Scaffold/adaptor protein</fullName>
    </submittedName>
</protein>
<dbReference type="Pfam" id="PF25151">
    <property type="entry name" value="TPR_Trm732_C"/>
    <property type="match status" value="1"/>
</dbReference>
<dbReference type="InterPro" id="IPR056842">
    <property type="entry name" value="THADA-like_TPR_C"/>
</dbReference>
<dbReference type="InterPro" id="IPR051954">
    <property type="entry name" value="tRNA_methyltransferase_THADA"/>
</dbReference>
<dbReference type="SUPFAM" id="SSF48371">
    <property type="entry name" value="ARM repeat"/>
    <property type="match status" value="1"/>
</dbReference>
<evidence type="ECO:0000256" key="1">
    <source>
        <dbReference type="ARBA" id="ARBA00010409"/>
    </source>
</evidence>
<feature type="domain" description="tRNA (32-2'-O)-methyltransferase regulator THADA-like TPR repeats region" evidence="4">
    <location>
        <begin position="555"/>
        <end position="823"/>
    </location>
</feature>
<feature type="domain" description="tRNA (32-2'-O)-methyltransferase regulator THADA-like C-terminal TPR repeats region" evidence="5">
    <location>
        <begin position="1353"/>
        <end position="1535"/>
    </location>
</feature>
<dbReference type="Pfam" id="PF10350">
    <property type="entry name" value="DUF2428"/>
    <property type="match status" value="1"/>
</dbReference>